<proteinExistence type="predicted"/>
<name>A0A5J6VJ38_9VIRU</name>
<keyword evidence="1" id="KW-0812">Transmembrane</keyword>
<keyword evidence="1" id="KW-1133">Transmembrane helix</keyword>
<evidence type="ECO:0000313" key="2">
    <source>
        <dbReference type="EMBL" id="QFG74082.1"/>
    </source>
</evidence>
<reference evidence="2" key="1">
    <citation type="journal article" date="2019" name="Philos. Trans. R. Soc. Lond., B, Biol. Sci.">
        <title>Targeted metagenomic recovery of four divergent viruses reveals shared and distinctive characteristics of giant viruses of marine eukaryotes.</title>
        <authorList>
            <person name="Needham D.M."/>
            <person name="Poirier C."/>
            <person name="Hehenberger E."/>
            <person name="Jimenez V."/>
            <person name="Swalwell J.E."/>
            <person name="Santoro A.E."/>
            <person name="Worden A.Z."/>
        </authorList>
    </citation>
    <scope>NUCLEOTIDE SEQUENCE</scope>
    <source>
        <strain evidence="2">OPacV-662</strain>
    </source>
</reference>
<sequence>MLAVSTLLFGPSIIAFICIYITIKVTSTPSFKTLRLLNIASGIIHLGLAIIQLTDNKKLEEGDLVEVRDGNDYKGGEFIKFNVDNLAIIKETKYLDQPNASNDASSNTIEAQAVQADIGDEILIDGIKFIKVENTSTSTFVKGKTKLTREYAVNKKDIVFGGWELRAYQEQTPDTPEDGFTSFVKPIKKNVFGKWLTLRRSCAVFSALTAMHHFGYVLLENKYKKILKQKNNPFRWIEYFITSGIMMVNLANVNDITEFNDVLSVFVLTAITNIFGSMCETAKSTSSKFAFFGVGFIPFIVPWYFIYRRYKFFESILLNFKETPNNEKFLKTAKEQINNLKLLGGVIFSLYNVFPAIQATQILLAHKYRSGEAAFCVASLLAKTALNTGIYMLSRRPNFTHDG</sequence>
<dbReference type="SUPFAM" id="SSF81321">
    <property type="entry name" value="Family A G protein-coupled receptor-like"/>
    <property type="match status" value="1"/>
</dbReference>
<dbReference type="Pfam" id="PF18761">
    <property type="entry name" value="Heliorhodopsin"/>
    <property type="match status" value="1"/>
</dbReference>
<dbReference type="Gene3D" id="1.20.1070.10">
    <property type="entry name" value="Rhodopsin 7-helix transmembrane proteins"/>
    <property type="match status" value="1"/>
</dbReference>
<keyword evidence="1" id="KW-0472">Membrane</keyword>
<dbReference type="InterPro" id="IPR041113">
    <property type="entry name" value="Heliorhodopsin"/>
</dbReference>
<evidence type="ECO:0000256" key="1">
    <source>
        <dbReference type="SAM" id="Phobius"/>
    </source>
</evidence>
<organism evidence="2">
    <name type="scientific">Megaviridae environmental sample</name>
    <dbReference type="NCBI Taxonomy" id="1737588"/>
    <lineage>
        <taxon>Viruses</taxon>
        <taxon>Varidnaviria</taxon>
        <taxon>Bamfordvirae</taxon>
        <taxon>Nucleocytoviricota</taxon>
        <taxon>Megaviricetes</taxon>
        <taxon>Imitervirales</taxon>
        <taxon>Mimiviridae</taxon>
        <taxon>environmental samples</taxon>
    </lineage>
</organism>
<dbReference type="EMBL" id="MN448277">
    <property type="protein sequence ID" value="QFG74082.1"/>
    <property type="molecule type" value="Genomic_DNA"/>
</dbReference>
<feature type="transmembrane region" description="Helical" evidence="1">
    <location>
        <begin position="289"/>
        <end position="307"/>
    </location>
</feature>
<protein>
    <submittedName>
        <fullName evidence="2">Uncharacterized protein</fullName>
    </submittedName>
</protein>
<feature type="transmembrane region" description="Helical" evidence="1">
    <location>
        <begin position="6"/>
        <end position="23"/>
    </location>
</feature>
<accession>A0A5J6VJ38</accession>